<accession>M5TT64</accession>
<dbReference type="RefSeq" id="WP_008688192.1">
    <property type="nucleotide sequence ID" value="NZ_ANOH01000443.1"/>
</dbReference>
<dbReference type="Pfam" id="PF13439">
    <property type="entry name" value="Glyco_transf_4"/>
    <property type="match status" value="1"/>
</dbReference>
<sequence length="420" mass="45861">MSPSTTQRTRVLLMATSMRGGGSEHQVALLAEHLPRDRFDVHLYLTHAEGVLLERIPGDVRIHSWSHGVGSDSSGRSGIERLLDRWPGTILRRQALDFAEIVNREWIDVIYDRAFHNTMIAGHPSIRGLVRARRVSTIVSPPHVALPMVEKRFVGAKRRLLADAYRRSDQVIAVSSVAADSAARYYGLPREQIAVVANPVDVDEVRKTAGVPREVPPSGEPANQPVSTPSRAELRLVCVGRMTPEKGQADLVEAIGMLPSGWPEGLRERLVVRFIGDGPNRRALETRWRQICRADGTVDGHRAEFVGAISPAVCEIARADGLVLPSHFEGMPNVVLEAFALGVPVVATRSGGTVDLQADPSCPTCFWAEPGDPASIAKALWEFAEDPQRREGHVRAAGELIRGDHAIGRAIERIGGFLHG</sequence>
<keyword evidence="5" id="KW-1185">Reference proteome</keyword>
<dbReference type="PANTHER" id="PTHR12526">
    <property type="entry name" value="GLYCOSYLTRANSFERASE"/>
    <property type="match status" value="1"/>
</dbReference>
<dbReference type="PATRIC" id="fig|1263870.3.peg.6726"/>
<dbReference type="CDD" id="cd03811">
    <property type="entry name" value="GT4_GT28_WabH-like"/>
    <property type="match status" value="1"/>
</dbReference>
<organism evidence="4 5">
    <name type="scientific">Rhodopirellula sallentina SM41</name>
    <dbReference type="NCBI Taxonomy" id="1263870"/>
    <lineage>
        <taxon>Bacteria</taxon>
        <taxon>Pseudomonadati</taxon>
        <taxon>Planctomycetota</taxon>
        <taxon>Planctomycetia</taxon>
        <taxon>Pirellulales</taxon>
        <taxon>Pirellulaceae</taxon>
        <taxon>Rhodopirellula</taxon>
    </lineage>
</organism>
<comment type="caution">
    <text evidence="4">The sequence shown here is derived from an EMBL/GenBank/DDBJ whole genome shotgun (WGS) entry which is preliminary data.</text>
</comment>
<keyword evidence="1 4" id="KW-0328">Glycosyltransferase</keyword>
<reference evidence="4 5" key="1">
    <citation type="journal article" date="2013" name="Mar. Genomics">
        <title>Expression of sulfatases in Rhodopirellula baltica and the diversity of sulfatases in the genus Rhodopirellula.</title>
        <authorList>
            <person name="Wegner C.E."/>
            <person name="Richter-Heitmann T."/>
            <person name="Klindworth A."/>
            <person name="Klockow C."/>
            <person name="Richter M."/>
            <person name="Achstetter T."/>
            <person name="Glockner F.O."/>
            <person name="Harder J."/>
        </authorList>
    </citation>
    <scope>NUCLEOTIDE SEQUENCE [LARGE SCALE GENOMIC DNA]</scope>
    <source>
        <strain evidence="4 5">SM41</strain>
    </source>
</reference>
<dbReference type="InterPro" id="IPR028098">
    <property type="entry name" value="Glyco_trans_4-like_N"/>
</dbReference>
<dbReference type="SUPFAM" id="SSF53756">
    <property type="entry name" value="UDP-Glycosyltransferase/glycogen phosphorylase"/>
    <property type="match status" value="1"/>
</dbReference>
<dbReference type="EC" id="2.4.-.-" evidence="4"/>
<protein>
    <submittedName>
        <fullName evidence="4">Glycosyl transferase group 1</fullName>
        <ecNumber evidence="4">2.4.-.-</ecNumber>
    </submittedName>
</protein>
<proteinExistence type="predicted"/>
<evidence type="ECO:0000259" key="3">
    <source>
        <dbReference type="Pfam" id="PF13439"/>
    </source>
</evidence>
<dbReference type="EMBL" id="ANOH01000443">
    <property type="protein sequence ID" value="EMI52234.1"/>
    <property type="molecule type" value="Genomic_DNA"/>
</dbReference>
<evidence type="ECO:0000313" key="4">
    <source>
        <dbReference type="EMBL" id="EMI52234.1"/>
    </source>
</evidence>
<evidence type="ECO:0000256" key="1">
    <source>
        <dbReference type="ARBA" id="ARBA00022676"/>
    </source>
</evidence>
<gene>
    <name evidence="4" type="ORF">RSSM_06348</name>
</gene>
<dbReference type="AlphaFoldDB" id="M5TT64"/>
<dbReference type="Proteomes" id="UP000011885">
    <property type="component" value="Unassembled WGS sequence"/>
</dbReference>
<name>M5TT64_9BACT</name>
<evidence type="ECO:0000313" key="5">
    <source>
        <dbReference type="Proteomes" id="UP000011885"/>
    </source>
</evidence>
<dbReference type="Gene3D" id="3.40.50.2000">
    <property type="entry name" value="Glycogen Phosphorylase B"/>
    <property type="match status" value="2"/>
</dbReference>
<feature type="domain" description="Glycosyltransferase subfamily 4-like N-terminal" evidence="3">
    <location>
        <begin position="21"/>
        <end position="203"/>
    </location>
</feature>
<dbReference type="Pfam" id="PF13692">
    <property type="entry name" value="Glyco_trans_1_4"/>
    <property type="match status" value="1"/>
</dbReference>
<evidence type="ECO:0000256" key="2">
    <source>
        <dbReference type="ARBA" id="ARBA00022679"/>
    </source>
</evidence>
<dbReference type="GO" id="GO:0016757">
    <property type="term" value="F:glycosyltransferase activity"/>
    <property type="evidence" value="ECO:0007669"/>
    <property type="project" value="UniProtKB-KW"/>
</dbReference>
<keyword evidence="2 4" id="KW-0808">Transferase</keyword>
<dbReference type="PANTHER" id="PTHR12526:SF510">
    <property type="entry name" value="D-INOSITOL 3-PHOSPHATE GLYCOSYLTRANSFERASE"/>
    <property type="match status" value="1"/>
</dbReference>